<reference evidence="1" key="1">
    <citation type="submission" date="2023-03" db="UniProtKB">
        <authorList>
            <consortium name="EnsemblPlants"/>
        </authorList>
    </citation>
    <scope>IDENTIFICATION</scope>
</reference>
<dbReference type="EnsemblPlants" id="MELO3C028278.2.1">
    <property type="protein sequence ID" value="MELO3C028278.2.1"/>
    <property type="gene ID" value="MELO3C028278.2"/>
</dbReference>
<evidence type="ECO:0000313" key="1">
    <source>
        <dbReference type="EnsemblPlants" id="MELO3C028278.2.1"/>
    </source>
</evidence>
<dbReference type="AlphaFoldDB" id="A0A9I9E3Q9"/>
<name>A0A9I9E3Q9_CUCME</name>
<proteinExistence type="predicted"/>
<dbReference type="Gramene" id="MELO3C028278.2.1">
    <property type="protein sequence ID" value="MELO3C028278.2.1"/>
    <property type="gene ID" value="MELO3C028278.2"/>
</dbReference>
<accession>A0A9I9E3Q9</accession>
<sequence>MPRTQFSRPGGKKRSPDGFFPLLRMVVSLSIFGARAPRTSTHTPG</sequence>
<organism evidence="1">
    <name type="scientific">Cucumis melo</name>
    <name type="common">Muskmelon</name>
    <dbReference type="NCBI Taxonomy" id="3656"/>
    <lineage>
        <taxon>Eukaryota</taxon>
        <taxon>Viridiplantae</taxon>
        <taxon>Streptophyta</taxon>
        <taxon>Embryophyta</taxon>
        <taxon>Tracheophyta</taxon>
        <taxon>Spermatophyta</taxon>
        <taxon>Magnoliopsida</taxon>
        <taxon>eudicotyledons</taxon>
        <taxon>Gunneridae</taxon>
        <taxon>Pentapetalae</taxon>
        <taxon>rosids</taxon>
        <taxon>fabids</taxon>
        <taxon>Cucurbitales</taxon>
        <taxon>Cucurbitaceae</taxon>
        <taxon>Benincaseae</taxon>
        <taxon>Cucumis</taxon>
    </lineage>
</organism>
<protein>
    <submittedName>
        <fullName evidence="1">Uncharacterized protein</fullName>
    </submittedName>
</protein>